<dbReference type="CDD" id="cd00056">
    <property type="entry name" value="ENDO3c"/>
    <property type="match status" value="1"/>
</dbReference>
<dbReference type="GO" id="GO:0003684">
    <property type="term" value="F:damaged DNA binding"/>
    <property type="evidence" value="ECO:0007669"/>
    <property type="project" value="InterPro"/>
</dbReference>
<keyword evidence="6" id="KW-0456">Lyase</keyword>
<keyword evidence="5" id="KW-0234">DNA repair</keyword>
<dbReference type="InterPro" id="IPR052054">
    <property type="entry name" value="Oxidative_DNA_repair_enzyme"/>
</dbReference>
<dbReference type="EMBL" id="DVMT01000052">
    <property type="protein sequence ID" value="HIU40666.1"/>
    <property type="molecule type" value="Genomic_DNA"/>
</dbReference>
<reference evidence="11" key="1">
    <citation type="submission" date="2020-10" db="EMBL/GenBank/DDBJ databases">
        <authorList>
            <person name="Gilroy R."/>
        </authorList>
    </citation>
    <scope>NUCLEOTIDE SEQUENCE</scope>
    <source>
        <strain evidence="11">CHK193-30670</strain>
    </source>
</reference>
<dbReference type="PANTHER" id="PTHR10242">
    <property type="entry name" value="8-OXOGUANINE DNA GLYCOSYLASE"/>
    <property type="match status" value="1"/>
</dbReference>
<evidence type="ECO:0000256" key="5">
    <source>
        <dbReference type="ARBA" id="ARBA00023204"/>
    </source>
</evidence>
<dbReference type="InterPro" id="IPR003265">
    <property type="entry name" value="HhH-GPD_domain"/>
</dbReference>
<evidence type="ECO:0000256" key="1">
    <source>
        <dbReference type="ARBA" id="ARBA00010679"/>
    </source>
</evidence>
<accession>A0A9D1IQ26</accession>
<reference evidence="11" key="2">
    <citation type="journal article" date="2021" name="PeerJ">
        <title>Extensive microbial diversity within the chicken gut microbiome revealed by metagenomics and culture.</title>
        <authorList>
            <person name="Gilroy R."/>
            <person name="Ravi A."/>
            <person name="Getino M."/>
            <person name="Pursley I."/>
            <person name="Horton D.L."/>
            <person name="Alikhan N.F."/>
            <person name="Baker D."/>
            <person name="Gharbi K."/>
            <person name="Hall N."/>
            <person name="Watson M."/>
            <person name="Adriaenssens E.M."/>
            <person name="Foster-Nyarko E."/>
            <person name="Jarju S."/>
            <person name="Secka A."/>
            <person name="Antonio M."/>
            <person name="Oren A."/>
            <person name="Chaudhuri R.R."/>
            <person name="La Ragione R."/>
            <person name="Hildebrand F."/>
            <person name="Pallen M.J."/>
        </authorList>
    </citation>
    <scope>NUCLEOTIDE SEQUENCE</scope>
    <source>
        <strain evidence="11">CHK193-30670</strain>
    </source>
</reference>
<comment type="catalytic activity">
    <reaction evidence="9">
        <text>2'-deoxyribonucleotide-(2'-deoxyribose 5'-phosphate)-2'-deoxyribonucleotide-DNA = a 3'-end 2'-deoxyribonucleotide-(2,3-dehydro-2,3-deoxyribose 5'-phosphate)-DNA + a 5'-end 5'-phospho-2'-deoxyribonucleoside-DNA + H(+)</text>
        <dbReference type="Rhea" id="RHEA:66592"/>
        <dbReference type="Rhea" id="RHEA-COMP:13180"/>
        <dbReference type="Rhea" id="RHEA-COMP:16897"/>
        <dbReference type="Rhea" id="RHEA-COMP:17067"/>
        <dbReference type="ChEBI" id="CHEBI:15378"/>
        <dbReference type="ChEBI" id="CHEBI:136412"/>
        <dbReference type="ChEBI" id="CHEBI:157695"/>
        <dbReference type="ChEBI" id="CHEBI:167181"/>
        <dbReference type="EC" id="4.2.99.18"/>
    </reaction>
</comment>
<dbReference type="InterPro" id="IPR012904">
    <property type="entry name" value="OGG_N"/>
</dbReference>
<dbReference type="InterPro" id="IPR011257">
    <property type="entry name" value="DNA_glycosylase"/>
</dbReference>
<dbReference type="InterPro" id="IPR023170">
    <property type="entry name" value="HhH_base_excis_C"/>
</dbReference>
<evidence type="ECO:0000256" key="2">
    <source>
        <dbReference type="ARBA" id="ARBA00012720"/>
    </source>
</evidence>
<comment type="similarity">
    <text evidence="1">Belongs to the type-1 OGG1 family.</text>
</comment>
<evidence type="ECO:0000256" key="7">
    <source>
        <dbReference type="ARBA" id="ARBA00023268"/>
    </source>
</evidence>
<keyword evidence="4" id="KW-0378">Hydrolase</keyword>
<keyword evidence="8" id="KW-0326">Glycosidase</keyword>
<name>A0A9D1IQ26_9FIRM</name>
<gene>
    <name evidence="11" type="ORF">IAB68_05140</name>
</gene>
<protein>
    <recommendedName>
        <fullName evidence="2">DNA-(apurinic or apyrimidinic site) lyase</fullName>
        <ecNumber evidence="2">4.2.99.18</ecNumber>
    </recommendedName>
</protein>
<evidence type="ECO:0000259" key="10">
    <source>
        <dbReference type="SMART" id="SM00478"/>
    </source>
</evidence>
<dbReference type="Gene3D" id="1.10.1670.10">
    <property type="entry name" value="Helix-hairpin-Helix base-excision DNA repair enzymes (C-terminal)"/>
    <property type="match status" value="1"/>
</dbReference>
<evidence type="ECO:0000256" key="9">
    <source>
        <dbReference type="ARBA" id="ARBA00044632"/>
    </source>
</evidence>
<evidence type="ECO:0000256" key="4">
    <source>
        <dbReference type="ARBA" id="ARBA00022801"/>
    </source>
</evidence>
<sequence length="277" mass="32390">MIKVKLKKPFKLYDTVICGQIFRFFPLNDGSFDVILKDRVINIYQKDNALYVSSNDETDLEKVVRNYFDLDNNYEKMDDFLIKNDVKLKDAINFSKGLTMIKQDPFETVMEYIISANNGVPQISAALNNIAEKYGKKVTFNNKEYYLFPTFNDLKDLSESDYRACKVGFRDKYLKQMVDKLNNGDVNLDEFYTLDTTDSLNKLMENNGIGPKVASCILLFAYQKYDVFPIDTWVKKIMKNDYKIEGEKKIREFAVKTYGKYSAIALQYLFNYSRNKK</sequence>
<dbReference type="Pfam" id="PF00730">
    <property type="entry name" value="HhH-GPD"/>
    <property type="match status" value="1"/>
</dbReference>
<dbReference type="SMART" id="SM00478">
    <property type="entry name" value="ENDO3c"/>
    <property type="match status" value="1"/>
</dbReference>
<dbReference type="GO" id="GO:0006284">
    <property type="term" value="P:base-excision repair"/>
    <property type="evidence" value="ECO:0007669"/>
    <property type="project" value="InterPro"/>
</dbReference>
<dbReference type="AlphaFoldDB" id="A0A9D1IQ26"/>
<dbReference type="EC" id="4.2.99.18" evidence="2"/>
<dbReference type="GO" id="GO:0006289">
    <property type="term" value="P:nucleotide-excision repair"/>
    <property type="evidence" value="ECO:0007669"/>
    <property type="project" value="InterPro"/>
</dbReference>
<feature type="domain" description="HhH-GPD" evidence="10">
    <location>
        <begin position="114"/>
        <end position="274"/>
    </location>
</feature>
<keyword evidence="3" id="KW-0227">DNA damage</keyword>
<dbReference type="SUPFAM" id="SSF55945">
    <property type="entry name" value="TATA-box binding protein-like"/>
    <property type="match status" value="1"/>
</dbReference>
<organism evidence="11 12">
    <name type="scientific">Candidatus Aphodocola excrementigallinarum</name>
    <dbReference type="NCBI Taxonomy" id="2840670"/>
    <lineage>
        <taxon>Bacteria</taxon>
        <taxon>Bacillati</taxon>
        <taxon>Bacillota</taxon>
        <taxon>Bacilli</taxon>
        <taxon>Candidatus Aphodocola</taxon>
    </lineage>
</organism>
<keyword evidence="7" id="KW-0511">Multifunctional enzyme</keyword>
<dbReference type="SUPFAM" id="SSF48150">
    <property type="entry name" value="DNA-glycosylase"/>
    <property type="match status" value="1"/>
</dbReference>
<comment type="caution">
    <text evidence="11">The sequence shown here is derived from an EMBL/GenBank/DDBJ whole genome shotgun (WGS) entry which is preliminary data.</text>
</comment>
<dbReference type="Proteomes" id="UP000824074">
    <property type="component" value="Unassembled WGS sequence"/>
</dbReference>
<proteinExistence type="inferred from homology"/>
<dbReference type="Gene3D" id="3.30.310.260">
    <property type="match status" value="1"/>
</dbReference>
<dbReference type="Pfam" id="PF07934">
    <property type="entry name" value="OGG_N"/>
    <property type="match status" value="1"/>
</dbReference>
<evidence type="ECO:0000256" key="3">
    <source>
        <dbReference type="ARBA" id="ARBA00022763"/>
    </source>
</evidence>
<dbReference type="GO" id="GO:0140078">
    <property type="term" value="F:class I DNA-(apurinic or apyrimidinic site) endonuclease activity"/>
    <property type="evidence" value="ECO:0007669"/>
    <property type="project" value="UniProtKB-EC"/>
</dbReference>
<evidence type="ECO:0000256" key="8">
    <source>
        <dbReference type="ARBA" id="ARBA00023295"/>
    </source>
</evidence>
<dbReference type="PANTHER" id="PTHR10242:SF2">
    <property type="entry name" value="N-GLYCOSYLASE_DNA LYASE"/>
    <property type="match status" value="1"/>
</dbReference>
<evidence type="ECO:0000256" key="6">
    <source>
        <dbReference type="ARBA" id="ARBA00023239"/>
    </source>
</evidence>
<evidence type="ECO:0000313" key="12">
    <source>
        <dbReference type="Proteomes" id="UP000824074"/>
    </source>
</evidence>
<dbReference type="GO" id="GO:0008534">
    <property type="term" value="F:oxidized purine nucleobase lesion DNA N-glycosylase activity"/>
    <property type="evidence" value="ECO:0007669"/>
    <property type="project" value="InterPro"/>
</dbReference>
<evidence type="ECO:0000313" key="11">
    <source>
        <dbReference type="EMBL" id="HIU40666.1"/>
    </source>
</evidence>
<dbReference type="Gene3D" id="1.10.340.30">
    <property type="entry name" value="Hypothetical protein, domain 2"/>
    <property type="match status" value="1"/>
</dbReference>